<dbReference type="RefSeq" id="WP_125001711.1">
    <property type="nucleotide sequence ID" value="NZ_RQXT01000025.1"/>
</dbReference>
<name>A0A3P3FHB7_9HYPH</name>
<reference evidence="1 2" key="1">
    <citation type="submission" date="2018-11" db="EMBL/GenBank/DDBJ databases">
        <title>the genome of Mesorhizobium tamadayense DSM 28320.</title>
        <authorList>
            <person name="Gao J."/>
        </authorList>
    </citation>
    <scope>NUCLEOTIDE SEQUENCE [LARGE SCALE GENOMIC DNA]</scope>
    <source>
        <strain evidence="1 2">DSM 28320</strain>
    </source>
</reference>
<accession>A0A3P3FHB7</accession>
<comment type="caution">
    <text evidence="1">The sequence shown here is derived from an EMBL/GenBank/DDBJ whole genome shotgun (WGS) entry which is preliminary data.</text>
</comment>
<dbReference type="AlphaFoldDB" id="A0A3P3FHB7"/>
<dbReference type="Proteomes" id="UP000273786">
    <property type="component" value="Unassembled WGS sequence"/>
</dbReference>
<keyword evidence="2" id="KW-1185">Reference proteome</keyword>
<gene>
    <name evidence="1" type="ORF">EH240_19960</name>
</gene>
<proteinExistence type="predicted"/>
<sequence>MSGPISNNEGEQASWAKVLTCRDLASDLSSLRPDIGGQIVAPLHAYQRDLLVAILTRESNRVEDALVDLFNRGIS</sequence>
<evidence type="ECO:0000313" key="2">
    <source>
        <dbReference type="Proteomes" id="UP000273786"/>
    </source>
</evidence>
<protein>
    <submittedName>
        <fullName evidence="1">Uncharacterized protein</fullName>
    </submittedName>
</protein>
<dbReference type="EMBL" id="RQXT01000025">
    <property type="protein sequence ID" value="RRH98074.1"/>
    <property type="molecule type" value="Genomic_DNA"/>
</dbReference>
<organism evidence="1 2">
    <name type="scientific">Mesorhizobium tamadayense</name>
    <dbReference type="NCBI Taxonomy" id="425306"/>
    <lineage>
        <taxon>Bacteria</taxon>
        <taxon>Pseudomonadati</taxon>
        <taxon>Pseudomonadota</taxon>
        <taxon>Alphaproteobacteria</taxon>
        <taxon>Hyphomicrobiales</taxon>
        <taxon>Phyllobacteriaceae</taxon>
        <taxon>Mesorhizobium</taxon>
    </lineage>
</organism>
<evidence type="ECO:0000313" key="1">
    <source>
        <dbReference type="EMBL" id="RRH98074.1"/>
    </source>
</evidence>